<evidence type="ECO:0000313" key="1">
    <source>
        <dbReference type="EMBL" id="KAH7686602.1"/>
    </source>
</evidence>
<proteinExistence type="predicted"/>
<gene>
    <name evidence="1" type="ORF">IHE45_04G116300</name>
</gene>
<dbReference type="Proteomes" id="UP000827976">
    <property type="component" value="Chromosome 4"/>
</dbReference>
<keyword evidence="2" id="KW-1185">Reference proteome</keyword>
<sequence length="120" mass="13629">MNSETTDEQPELPKINFSGLVVGTPEWIAVRTDVMNALHVYGTFEAVYDPQLDPKLREKVFKKCITELFDLPTHVKSRSASYTNKLYVPSAQGITVYQGNVESIQSFTSLMWPQGNPNFW</sequence>
<comment type="caution">
    <text evidence="1">The sequence shown here is derived from an EMBL/GenBank/DDBJ whole genome shotgun (WGS) entry which is preliminary data.</text>
</comment>
<protein>
    <submittedName>
        <fullName evidence="1">Clavaminate synthase-like protein</fullName>
    </submittedName>
</protein>
<dbReference type="EMBL" id="CM037014">
    <property type="protein sequence ID" value="KAH7686602.1"/>
    <property type="molecule type" value="Genomic_DNA"/>
</dbReference>
<reference evidence="2" key="1">
    <citation type="journal article" date="2022" name="Nat. Commun.">
        <title>Chromosome evolution and the genetic basis of agronomically important traits in greater yam.</title>
        <authorList>
            <person name="Bredeson J.V."/>
            <person name="Lyons J.B."/>
            <person name="Oniyinde I.O."/>
            <person name="Okereke N.R."/>
            <person name="Kolade O."/>
            <person name="Nnabue I."/>
            <person name="Nwadili C.O."/>
            <person name="Hribova E."/>
            <person name="Parker M."/>
            <person name="Nwogha J."/>
            <person name="Shu S."/>
            <person name="Carlson J."/>
            <person name="Kariba R."/>
            <person name="Muthemba S."/>
            <person name="Knop K."/>
            <person name="Barton G.J."/>
            <person name="Sherwood A.V."/>
            <person name="Lopez-Montes A."/>
            <person name="Asiedu R."/>
            <person name="Jamnadass R."/>
            <person name="Muchugi A."/>
            <person name="Goodstein D."/>
            <person name="Egesi C.N."/>
            <person name="Featherston J."/>
            <person name="Asfaw A."/>
            <person name="Simpson G.G."/>
            <person name="Dolezel J."/>
            <person name="Hendre P.S."/>
            <person name="Van Deynze A."/>
            <person name="Kumar P.L."/>
            <person name="Obidiegwu J.E."/>
            <person name="Bhattacharjee R."/>
            <person name="Rokhsar D.S."/>
        </authorList>
    </citation>
    <scope>NUCLEOTIDE SEQUENCE [LARGE SCALE GENOMIC DNA]</scope>
    <source>
        <strain evidence="2">cv. TDa95/00328</strain>
    </source>
</reference>
<organism evidence="1 2">
    <name type="scientific">Dioscorea alata</name>
    <name type="common">Purple yam</name>
    <dbReference type="NCBI Taxonomy" id="55571"/>
    <lineage>
        <taxon>Eukaryota</taxon>
        <taxon>Viridiplantae</taxon>
        <taxon>Streptophyta</taxon>
        <taxon>Embryophyta</taxon>
        <taxon>Tracheophyta</taxon>
        <taxon>Spermatophyta</taxon>
        <taxon>Magnoliopsida</taxon>
        <taxon>Liliopsida</taxon>
        <taxon>Dioscoreales</taxon>
        <taxon>Dioscoreaceae</taxon>
        <taxon>Dioscorea</taxon>
    </lineage>
</organism>
<evidence type="ECO:0000313" key="2">
    <source>
        <dbReference type="Proteomes" id="UP000827976"/>
    </source>
</evidence>
<name>A0ACB7WFB1_DIOAL</name>
<accession>A0ACB7WFB1</accession>